<dbReference type="PANTHER" id="PTHR47197:SF3">
    <property type="entry name" value="DIHYDRO-HEME D1 DEHYDROGENASE"/>
    <property type="match status" value="1"/>
</dbReference>
<dbReference type="Proteomes" id="UP001589755">
    <property type="component" value="Unassembled WGS sequence"/>
</dbReference>
<dbReference type="RefSeq" id="WP_261522143.1">
    <property type="nucleotide sequence ID" value="NZ_JAODNW010000022.1"/>
</dbReference>
<name>A0ABV6D7V8_9HYPH</name>
<dbReference type="InterPro" id="IPR011045">
    <property type="entry name" value="N2O_reductase_N"/>
</dbReference>
<proteinExistence type="predicted"/>
<dbReference type="InterPro" id="IPR011964">
    <property type="entry name" value="YVTN_b-propeller_repeat"/>
</dbReference>
<dbReference type="PANTHER" id="PTHR47197">
    <property type="entry name" value="PROTEIN NIRF"/>
    <property type="match status" value="1"/>
</dbReference>
<evidence type="ECO:0000313" key="2">
    <source>
        <dbReference type="Proteomes" id="UP001589755"/>
    </source>
</evidence>
<dbReference type="Gene3D" id="2.130.10.10">
    <property type="entry name" value="YVTN repeat-like/Quinoprotein amine dehydrogenase"/>
    <property type="match status" value="1"/>
</dbReference>
<gene>
    <name evidence="1" type="ORF">ACFFJ2_10080</name>
</gene>
<organism evidence="1 2">
    <name type="scientific">Chelativorans intermedius</name>
    <dbReference type="NCBI Taxonomy" id="515947"/>
    <lineage>
        <taxon>Bacteria</taxon>
        <taxon>Pseudomonadati</taxon>
        <taxon>Pseudomonadota</taxon>
        <taxon>Alphaproteobacteria</taxon>
        <taxon>Hyphomicrobiales</taxon>
        <taxon>Phyllobacteriaceae</taxon>
        <taxon>Chelativorans</taxon>
    </lineage>
</organism>
<dbReference type="SUPFAM" id="SSF50974">
    <property type="entry name" value="Nitrous oxide reductase, N-terminal domain"/>
    <property type="match status" value="1"/>
</dbReference>
<comment type="caution">
    <text evidence="1">The sequence shown here is derived from an EMBL/GenBank/DDBJ whole genome shotgun (WGS) entry which is preliminary data.</text>
</comment>
<dbReference type="EMBL" id="JBHLXD010000014">
    <property type="protein sequence ID" value="MFC0208746.1"/>
    <property type="molecule type" value="Genomic_DNA"/>
</dbReference>
<accession>A0ABV6D7V8</accession>
<dbReference type="InterPro" id="IPR051200">
    <property type="entry name" value="Host-pathogen_enzymatic-act"/>
</dbReference>
<reference evidence="1 2" key="1">
    <citation type="submission" date="2024-09" db="EMBL/GenBank/DDBJ databases">
        <authorList>
            <person name="Sun Q."/>
            <person name="Mori K."/>
        </authorList>
    </citation>
    <scope>NUCLEOTIDE SEQUENCE [LARGE SCALE GENOMIC DNA]</scope>
    <source>
        <strain evidence="1 2">CCM 8543</strain>
    </source>
</reference>
<dbReference type="InterPro" id="IPR015943">
    <property type="entry name" value="WD40/YVTN_repeat-like_dom_sf"/>
</dbReference>
<keyword evidence="2" id="KW-1185">Reference proteome</keyword>
<evidence type="ECO:0000313" key="1">
    <source>
        <dbReference type="EMBL" id="MFC0208746.1"/>
    </source>
</evidence>
<sequence>MKTIRTGKGAHGVTVSDDGLYVFVTNILDGTVSEISVATQSVVRTHAVGTGPNGITFQAQ</sequence>
<protein>
    <submittedName>
        <fullName evidence="1">YncE family protein</fullName>
    </submittedName>
</protein>
<dbReference type="NCBIfam" id="TIGR02276">
    <property type="entry name" value="beta_rpt_yvtn"/>
    <property type="match status" value="1"/>
</dbReference>